<reference evidence="2" key="2">
    <citation type="submission" date="2022-10" db="EMBL/GenBank/DDBJ databases">
        <authorList>
            <consortium name="ENA_rothamsted_submissions"/>
            <consortium name="culmorum"/>
            <person name="King R."/>
        </authorList>
    </citation>
    <scope>NUCLEOTIDE SEQUENCE</scope>
</reference>
<dbReference type="EMBL" id="OU895879">
    <property type="protein sequence ID" value="CAG9806920.1"/>
    <property type="molecule type" value="Genomic_DNA"/>
</dbReference>
<feature type="domain" description="Methyltransferase" evidence="1">
    <location>
        <begin position="137"/>
        <end position="261"/>
    </location>
</feature>
<gene>
    <name evidence="2" type="ORF">CHIRRI_LOCUS9774</name>
</gene>
<evidence type="ECO:0000313" key="3">
    <source>
        <dbReference type="Proteomes" id="UP001153620"/>
    </source>
</evidence>
<dbReference type="SUPFAM" id="SSF53335">
    <property type="entry name" value="S-adenosyl-L-methionine-dependent methyltransferases"/>
    <property type="match status" value="1"/>
</dbReference>
<evidence type="ECO:0000313" key="2">
    <source>
        <dbReference type="EMBL" id="CAG9806920.1"/>
    </source>
</evidence>
<name>A0A9N9S0I8_9DIPT</name>
<reference evidence="2" key="1">
    <citation type="submission" date="2022-01" db="EMBL/GenBank/DDBJ databases">
        <authorList>
            <person name="King R."/>
        </authorList>
    </citation>
    <scope>NUCLEOTIDE SEQUENCE</scope>
</reference>
<dbReference type="InterPro" id="IPR029063">
    <property type="entry name" value="SAM-dependent_MTases_sf"/>
</dbReference>
<sequence length="384" mass="44068">MSSRMLEMKTFSTNGDKLRKEFDGKEIAVLDIGTDPTEVIKNLLDDNGMETISIIDNMNDEFVYNSSEAVKSTIEVYAPNLRRLPESEKQILFEKLFEQAAMDNPEIYSVNNEHQKARVVDFFNVYGEKLRNAFGGKEIDVLDIGSGCGTVLKEVIVDNSGLKFSKIIGVDISEEMVKFSNEKYGSDLISFQVMDAGKEIPENLKNQKFDLITSFFVFHWISDFDLAFKNVQNLLKPNGVFCCVLVQIQKETIENFLQSNDDEFMQLFDFENIPNFRLSDDPTEVIKSQLDANKMEIDIIIDDKNDEYVYDNFEDVKSSIEVYVPKLSILSESEKPEIYERLFKIFDLKKRNDKFILSTETISFIVRKLAVSGSGFLRTTKSHL</sequence>
<dbReference type="PANTHER" id="PTHR43861">
    <property type="entry name" value="TRANS-ACONITATE 2-METHYLTRANSFERASE-RELATED"/>
    <property type="match status" value="1"/>
</dbReference>
<dbReference type="OrthoDB" id="8300214at2759"/>
<dbReference type="PANTHER" id="PTHR43861:SF1">
    <property type="entry name" value="TRANS-ACONITATE 2-METHYLTRANSFERASE"/>
    <property type="match status" value="1"/>
</dbReference>
<dbReference type="Pfam" id="PF13847">
    <property type="entry name" value="Methyltransf_31"/>
    <property type="match status" value="1"/>
</dbReference>
<proteinExistence type="predicted"/>
<dbReference type="Gene3D" id="3.40.50.150">
    <property type="entry name" value="Vaccinia Virus protein VP39"/>
    <property type="match status" value="1"/>
</dbReference>
<accession>A0A9N9S0I8</accession>
<organism evidence="2 3">
    <name type="scientific">Chironomus riparius</name>
    <dbReference type="NCBI Taxonomy" id="315576"/>
    <lineage>
        <taxon>Eukaryota</taxon>
        <taxon>Metazoa</taxon>
        <taxon>Ecdysozoa</taxon>
        <taxon>Arthropoda</taxon>
        <taxon>Hexapoda</taxon>
        <taxon>Insecta</taxon>
        <taxon>Pterygota</taxon>
        <taxon>Neoptera</taxon>
        <taxon>Endopterygota</taxon>
        <taxon>Diptera</taxon>
        <taxon>Nematocera</taxon>
        <taxon>Chironomoidea</taxon>
        <taxon>Chironomidae</taxon>
        <taxon>Chironominae</taxon>
        <taxon>Chironomus</taxon>
    </lineage>
</organism>
<protein>
    <recommendedName>
        <fullName evidence="1">Methyltransferase domain-containing protein</fullName>
    </recommendedName>
</protein>
<dbReference type="AlphaFoldDB" id="A0A9N9S0I8"/>
<dbReference type="InterPro" id="IPR025714">
    <property type="entry name" value="Methyltranfer_dom"/>
</dbReference>
<dbReference type="Proteomes" id="UP001153620">
    <property type="component" value="Chromosome 3"/>
</dbReference>
<keyword evidence="3" id="KW-1185">Reference proteome</keyword>
<evidence type="ECO:0000259" key="1">
    <source>
        <dbReference type="Pfam" id="PF13847"/>
    </source>
</evidence>
<dbReference type="CDD" id="cd02440">
    <property type="entry name" value="AdoMet_MTases"/>
    <property type="match status" value="1"/>
</dbReference>